<dbReference type="EMBL" id="CCSB01000001">
    <property type="protein sequence ID" value="CDZ76868.1"/>
    <property type="molecule type" value="Genomic_DNA"/>
</dbReference>
<protein>
    <submittedName>
        <fullName evidence="1">Uncharacterized protein</fullName>
    </submittedName>
</protein>
<dbReference type="OrthoDB" id="7042075at2"/>
<name>A0A078KYR9_9GAMM</name>
<keyword evidence="2" id="KW-1185">Reference proteome</keyword>
<accession>A0A078KYR9</accession>
<organism evidence="1 2">
    <name type="scientific">Legionella massiliensis</name>
    <dbReference type="NCBI Taxonomy" id="1034943"/>
    <lineage>
        <taxon>Bacteria</taxon>
        <taxon>Pseudomonadati</taxon>
        <taxon>Pseudomonadota</taxon>
        <taxon>Gammaproteobacteria</taxon>
        <taxon>Legionellales</taxon>
        <taxon>Legionellaceae</taxon>
        <taxon>Legionella</taxon>
    </lineage>
</organism>
<reference evidence="1 2" key="1">
    <citation type="submission" date="2014-06" db="EMBL/GenBank/DDBJ databases">
        <authorList>
            <person name="Urmite Genomes Urmite Genomes"/>
        </authorList>
    </citation>
    <scope>NUCLEOTIDE SEQUENCE [LARGE SCALE GENOMIC DNA]</scope>
</reference>
<proteinExistence type="predicted"/>
<dbReference type="Proteomes" id="UP000044071">
    <property type="component" value="Unassembled WGS sequence"/>
</dbReference>
<evidence type="ECO:0000313" key="2">
    <source>
        <dbReference type="Proteomes" id="UP000044071"/>
    </source>
</evidence>
<evidence type="ECO:0000313" key="1">
    <source>
        <dbReference type="EMBL" id="CDZ76868.1"/>
    </source>
</evidence>
<sequence>MKLKFIFVCLRTRSKPSLSFSFLSLLIFGLNTSFAAANFRIAPLAGATLPSEVLLGSTVSAYYTLSNLTHSPRYGYSVVGLPPGVQQSTSDPSVSNLCTNPINLAALETCILKLTISSAVRSNFAICHGSSCTTSPQPLDVSLNSQRCDPVKGPMSLINGIEETVYNFQTDGCASAPNGNYSDVPVRPFIVGNNNSILWFASNSQGYFKTNGVPLSQGAQDILAQMVRATDTSGQCIAWLTSPGQGNVNPIESYNNELWMVVPYTLDGQTIYSLVHNEYHPCTPPSTDKDCKVSVENEYGNLVAAQSTDAGNTFKLIQSSSVNNVPVFVAPYPYPMTGIGGMFAQSNIIKWGDYYYVLIDQDLKTINSSAPPQGVCIYRTNNLANPRSWLGFDGRAYTVPLVPSYPNSSTNPATYLCKAVLPPLYRFSWSYNVVLNKFVIIGLDSQFQLPGSNSPIEAFVYTLANLDPATGVISAATNTSDNIYKEYFLREITWFDQWQDCETVNCQTTYGQAYPSVLDPNSPQISNTFGPNLMKGDRNFQYSASLPYLYYTSLFPFSQNKGQDRNVVRQALKVQNCIP</sequence>
<dbReference type="AlphaFoldDB" id="A0A078KYR9"/>
<dbReference type="eggNOG" id="ENOG5030K9W">
    <property type="taxonomic scope" value="Bacteria"/>
</dbReference>
<gene>
    <name evidence="1" type="ORF">BN59_01144</name>
</gene>